<dbReference type="GO" id="GO:0016747">
    <property type="term" value="F:acyltransferase activity, transferring groups other than amino-acyl groups"/>
    <property type="evidence" value="ECO:0007669"/>
    <property type="project" value="InterPro"/>
</dbReference>
<dbReference type="Gene3D" id="3.40.630.30">
    <property type="match status" value="1"/>
</dbReference>
<feature type="domain" description="N-acetyltransferase" evidence="1">
    <location>
        <begin position="400"/>
        <end position="552"/>
    </location>
</feature>
<dbReference type="InterPro" id="IPR023214">
    <property type="entry name" value="HAD_sf"/>
</dbReference>
<evidence type="ECO:0000313" key="3">
    <source>
        <dbReference type="Proteomes" id="UP000176445"/>
    </source>
</evidence>
<dbReference type="InterPro" id="IPR000182">
    <property type="entry name" value="GNAT_dom"/>
</dbReference>
<dbReference type="AlphaFoldDB" id="A0A1F6CMQ6"/>
<proteinExistence type="predicted"/>
<accession>A0A1F6CMQ6</accession>
<dbReference type="Gene3D" id="3.40.50.1110">
    <property type="entry name" value="SGNH hydrolase"/>
    <property type="match status" value="1"/>
</dbReference>
<dbReference type="PROSITE" id="PS51186">
    <property type="entry name" value="GNAT"/>
    <property type="match status" value="1"/>
</dbReference>
<dbReference type="SUPFAM" id="SSF55729">
    <property type="entry name" value="Acyl-CoA N-acyltransferases (Nat)"/>
    <property type="match status" value="1"/>
</dbReference>
<gene>
    <name evidence="2" type="ORF">A2704_04510</name>
</gene>
<dbReference type="InterPro" id="IPR010033">
    <property type="entry name" value="HAD_SF_ppase_IIIC"/>
</dbReference>
<dbReference type="Gene3D" id="3.40.50.1000">
    <property type="entry name" value="HAD superfamily/HAD-like"/>
    <property type="match status" value="1"/>
</dbReference>
<evidence type="ECO:0000313" key="2">
    <source>
        <dbReference type="EMBL" id="OGG50142.1"/>
    </source>
</evidence>
<dbReference type="EMBL" id="MFKW01000056">
    <property type="protein sequence ID" value="OGG50142.1"/>
    <property type="molecule type" value="Genomic_DNA"/>
</dbReference>
<dbReference type="NCBIfam" id="TIGR01686">
    <property type="entry name" value="FkbH"/>
    <property type="match status" value="1"/>
</dbReference>
<organism evidence="2 3">
    <name type="scientific">Candidatus Kaiserbacteria bacterium RIFCSPHIGHO2_01_FULL_54_36b</name>
    <dbReference type="NCBI Taxonomy" id="1798483"/>
    <lineage>
        <taxon>Bacteria</taxon>
        <taxon>Candidatus Kaiseribacteriota</taxon>
    </lineage>
</organism>
<dbReference type="InterPro" id="IPR010037">
    <property type="entry name" value="FkbH_domain"/>
</dbReference>
<name>A0A1F6CMQ6_9BACT</name>
<dbReference type="NCBIfam" id="TIGR01681">
    <property type="entry name" value="HAD-SF-IIIC"/>
    <property type="match status" value="1"/>
</dbReference>
<dbReference type="InterPro" id="IPR016181">
    <property type="entry name" value="Acyl_CoA_acyltransferase"/>
</dbReference>
<dbReference type="Proteomes" id="UP000176445">
    <property type="component" value="Unassembled WGS sequence"/>
</dbReference>
<sequence>MKIALLSSFTIEPVVRHLREALGSRGISVETYVGPFNAWAQEILRTDSGLKRFDSDVTVLAVDIDALIPDGTSLVAAPPEERRRQVRSEVEQILNLVKTLAQKSRGKILVHNFSIPVASPLGILDEKDEAGLRGLVAEANLELAAGLRSVEGAYVFDYDGFVRDVGRAQAYDPKMDFLAAMKIREEVLPRLADRYLKYLVPFAGKTRKVLVLDLDGTLWGGVVGEEGVSGIALGPQAPGNAYHAFQKAVVSLARRGAILAINSKNNADDALEVIRNHPHMLLREKDFAAIRINWQDKASNMREIAEELNLGLDSFVFADDDPGNRMLMRGMLPEVLTIDLPHDPARFAETLLDLPDFETARITDEDRERTSLYAAERERRQTASDAGSIEDYLRQLQIEVFVSEDDAREEARLSQLCQKTNQFNLTTRRYTEEDVRRFIADPAAGVWSIRAKDRFGDNGIVGLAIVRKEPRQWTLDSFLLSCRVIGRGVEQALLSRVAECARSSGAAELIGEFIPSAKNAPAQDFFYRNGFESVEQSDERSLWRLPLSKDVPAPEWIRYG</sequence>
<evidence type="ECO:0000259" key="1">
    <source>
        <dbReference type="PROSITE" id="PS51186"/>
    </source>
</evidence>
<dbReference type="InterPro" id="IPR049369">
    <property type="entry name" value="BF1531-like_N"/>
</dbReference>
<dbReference type="Pfam" id="PF21211">
    <property type="entry name" value="FkbH_N"/>
    <property type="match status" value="1"/>
</dbReference>
<protein>
    <recommendedName>
        <fullName evidence="1">N-acetyltransferase domain-containing protein</fullName>
    </recommendedName>
</protein>
<reference evidence="2 3" key="1">
    <citation type="journal article" date="2016" name="Nat. Commun.">
        <title>Thousands of microbial genomes shed light on interconnected biogeochemical processes in an aquifer system.</title>
        <authorList>
            <person name="Anantharaman K."/>
            <person name="Brown C.T."/>
            <person name="Hug L.A."/>
            <person name="Sharon I."/>
            <person name="Castelle C.J."/>
            <person name="Probst A.J."/>
            <person name="Thomas B.C."/>
            <person name="Singh A."/>
            <person name="Wilkins M.J."/>
            <person name="Karaoz U."/>
            <person name="Brodie E.L."/>
            <person name="Williams K.H."/>
            <person name="Hubbard S.S."/>
            <person name="Banfield J.F."/>
        </authorList>
    </citation>
    <scope>NUCLEOTIDE SEQUENCE [LARGE SCALE GENOMIC DNA]</scope>
</reference>
<dbReference type="InterPro" id="IPR036412">
    <property type="entry name" value="HAD-like_sf"/>
</dbReference>
<dbReference type="InterPro" id="IPR036514">
    <property type="entry name" value="SGNH_hydro_sf"/>
</dbReference>
<dbReference type="SUPFAM" id="SSF56784">
    <property type="entry name" value="HAD-like"/>
    <property type="match status" value="1"/>
</dbReference>
<comment type="caution">
    <text evidence="2">The sequence shown here is derived from an EMBL/GenBank/DDBJ whole genome shotgun (WGS) entry which is preliminary data.</text>
</comment>